<dbReference type="EMBL" id="CP046052">
    <property type="protein sequence ID" value="QGM46315.1"/>
    <property type="molecule type" value="Genomic_DNA"/>
</dbReference>
<dbReference type="NCBIfam" id="TIGR03803">
    <property type="entry name" value="Gloeo_Verruco"/>
    <property type="match status" value="6"/>
</dbReference>
<proteinExistence type="predicted"/>
<evidence type="ECO:0000313" key="2">
    <source>
        <dbReference type="Proteomes" id="UP000309061"/>
    </source>
</evidence>
<accession>A0A6B8KH74</accession>
<name>A0A6B8KH74_9HYPH</name>
<dbReference type="OrthoDB" id="615576at2"/>
<organism evidence="1 2">
    <name type="scientific">Methylocystis heyeri</name>
    <dbReference type="NCBI Taxonomy" id="391905"/>
    <lineage>
        <taxon>Bacteria</taxon>
        <taxon>Pseudomonadati</taxon>
        <taxon>Pseudomonadota</taxon>
        <taxon>Alphaproteobacteria</taxon>
        <taxon>Hyphomicrobiales</taxon>
        <taxon>Methylocystaceae</taxon>
        <taxon>Methylocystis</taxon>
    </lineage>
</organism>
<reference evidence="1 2" key="1">
    <citation type="submission" date="2019-11" db="EMBL/GenBank/DDBJ databases">
        <title>The genome sequence of Methylocystis heyeri.</title>
        <authorList>
            <person name="Oshkin I.Y."/>
            <person name="Miroshnikov K."/>
            <person name="Dedysh S.N."/>
        </authorList>
    </citation>
    <scope>NUCLEOTIDE SEQUENCE [LARGE SCALE GENOMIC DNA]</scope>
    <source>
        <strain evidence="1 2">H2</strain>
    </source>
</reference>
<dbReference type="Proteomes" id="UP000309061">
    <property type="component" value="Chromosome"/>
</dbReference>
<dbReference type="RefSeq" id="WP_136496565.1">
    <property type="nucleotide sequence ID" value="NZ_CP046052.1"/>
</dbReference>
<dbReference type="AlphaFoldDB" id="A0A6B8KH74"/>
<dbReference type="InterPro" id="IPR022519">
    <property type="entry name" value="Gloeo/Verruco_rpt"/>
</dbReference>
<sequence>MDRDTLYAFRGSFWGEPEQPNGDLILGSDGALYGMSVVGGKGNGTVFRVAPPPPGQTRWTETTLYSFTYGADGAYPGAGPIFGADGALYGTTAVTGVAPYLNGTVFRLAPPTAGETKWTLTTLYTFTGGADGGQPASGLILGTDGALYGTTWYGGTGTHCQRGCGTVFKLTPPSPGQSQWTETVIHCFQGGRDGVYPNQSLIFGRDGALYGVTQPEMVAGGFASGGTVFKLTPPPPGERQWTETVLYNFNSWKDGLTPSSPLILDTSGSLYGLTVEGGATSSQSCGAVGCGTVFKLAPPTYPHPPQLQWDKTILYSFHGGDGEMPNARLVFDTSGALYGVTLFGGTGGNGVAFKLQNK</sequence>
<dbReference type="KEGG" id="mhey:H2LOC_011750"/>
<dbReference type="Gene3D" id="2.20.25.650">
    <property type="entry name" value="Tachylectin-2-like"/>
    <property type="match status" value="2"/>
</dbReference>
<evidence type="ECO:0000313" key="1">
    <source>
        <dbReference type="EMBL" id="QGM46315.1"/>
    </source>
</evidence>
<protein>
    <submittedName>
        <fullName evidence="1">Uncharacterized protein</fullName>
    </submittedName>
</protein>
<gene>
    <name evidence="1" type="ORF">H2LOC_011750</name>
</gene>
<keyword evidence="2" id="KW-1185">Reference proteome</keyword>